<reference evidence="6 7" key="1">
    <citation type="submission" date="2014-02" db="EMBL/GenBank/DDBJ databases">
        <title>Expanding our view of genomic diversity in Candidatus Accumulibacter clades.</title>
        <authorList>
            <person name="Skennerton C.T."/>
            <person name="Barr J.J."/>
            <person name="Slater F.R."/>
            <person name="Bond P.L."/>
            <person name="Tyson G.W."/>
        </authorList>
    </citation>
    <scope>NUCLEOTIDE SEQUENCE [LARGE SCALE GENOMIC DNA]</scope>
    <source>
        <strain evidence="7">BA-92</strain>
    </source>
</reference>
<dbReference type="InterPro" id="IPR036249">
    <property type="entry name" value="Thioredoxin-like_sf"/>
</dbReference>
<feature type="binding site" evidence="3">
    <location>
        <position position="81"/>
    </location>
    <ligand>
        <name>Cu cation</name>
        <dbReference type="ChEBI" id="CHEBI:23378"/>
    </ligand>
</feature>
<dbReference type="STRING" id="1454003.AW10_00495"/>
<evidence type="ECO:0000256" key="2">
    <source>
        <dbReference type="ARBA" id="ARBA00023008"/>
    </source>
</evidence>
<dbReference type="InterPro" id="IPR003782">
    <property type="entry name" value="SCO1/SenC"/>
</dbReference>
<evidence type="ECO:0000256" key="4">
    <source>
        <dbReference type="PIRSR" id="PIRSR603782-2"/>
    </source>
</evidence>
<dbReference type="PANTHER" id="PTHR12151:SF25">
    <property type="entry name" value="LINALOOL DEHYDRATASE_ISOMERASE DOMAIN-CONTAINING PROTEIN"/>
    <property type="match status" value="1"/>
</dbReference>
<feature type="binding site" evidence="3">
    <location>
        <position position="171"/>
    </location>
    <ligand>
        <name>Cu cation</name>
        <dbReference type="ChEBI" id="CHEBI:23378"/>
    </ligand>
</feature>
<dbReference type="EMBL" id="JEMX01000011">
    <property type="protein sequence ID" value="EXI82392.1"/>
    <property type="molecule type" value="Genomic_DNA"/>
</dbReference>
<keyword evidence="3" id="KW-0479">Metal-binding</keyword>
<dbReference type="InterPro" id="IPR013766">
    <property type="entry name" value="Thioredoxin_domain"/>
</dbReference>
<evidence type="ECO:0000313" key="6">
    <source>
        <dbReference type="EMBL" id="EXI82392.1"/>
    </source>
</evidence>
<feature type="disulfide bond" description="Redox-active" evidence="4">
    <location>
        <begin position="81"/>
        <end position="85"/>
    </location>
</feature>
<sequence length="211" mass="22569">MKTRLLLIALIVVLSATLIYLAAFWEPLPPATITAARPHARLAAAAKPAGGDFILQGPQGPVALADYRGQVVLLYFGYTYCPDVCPTSLALIAQALSGLEASERQQVQAWLISVDPQRDSAERLQEYAPFFHRTLIGLSGTPAEIARVAAQYGASYQAQPPNAQGQYSVDHSSATYLIDTQGKLALSLPHASTPAQILAAIRQHLAPVAVR</sequence>
<comment type="caution">
    <text evidence="6">The sequence shown here is derived from an EMBL/GenBank/DDBJ whole genome shotgun (WGS) entry which is preliminary data.</text>
</comment>
<organism evidence="6 7">
    <name type="scientific">Candidatus Accumulibacter appositus</name>
    <dbReference type="NCBI Taxonomy" id="1454003"/>
    <lineage>
        <taxon>Bacteria</taxon>
        <taxon>Pseudomonadati</taxon>
        <taxon>Pseudomonadota</taxon>
        <taxon>Betaproteobacteria</taxon>
        <taxon>Candidatus Accumulibacter</taxon>
    </lineage>
</organism>
<dbReference type="SUPFAM" id="SSF52833">
    <property type="entry name" value="Thioredoxin-like"/>
    <property type="match status" value="1"/>
</dbReference>
<gene>
    <name evidence="6" type="primary">ypmQ_1</name>
    <name evidence="6" type="ORF">AW10_00495</name>
</gene>
<dbReference type="PATRIC" id="fig|1454003.3.peg.514"/>
<proteinExistence type="inferred from homology"/>
<evidence type="ECO:0000313" key="7">
    <source>
        <dbReference type="Proteomes" id="UP000021816"/>
    </source>
</evidence>
<dbReference type="GO" id="GO:0046872">
    <property type="term" value="F:metal ion binding"/>
    <property type="evidence" value="ECO:0007669"/>
    <property type="project" value="UniProtKB-KW"/>
</dbReference>
<dbReference type="Gene3D" id="3.40.30.10">
    <property type="entry name" value="Glutaredoxin"/>
    <property type="match status" value="1"/>
</dbReference>
<keyword evidence="2 3" id="KW-0186">Copper</keyword>
<feature type="binding site" evidence="3">
    <location>
        <position position="85"/>
    </location>
    <ligand>
        <name>Cu cation</name>
        <dbReference type="ChEBI" id="CHEBI:23378"/>
    </ligand>
</feature>
<evidence type="ECO:0000256" key="1">
    <source>
        <dbReference type="ARBA" id="ARBA00010996"/>
    </source>
</evidence>
<feature type="domain" description="Thioredoxin" evidence="5">
    <location>
        <begin position="22"/>
        <end position="206"/>
    </location>
</feature>
<dbReference type="Proteomes" id="UP000021816">
    <property type="component" value="Unassembled WGS sequence"/>
</dbReference>
<evidence type="ECO:0000256" key="3">
    <source>
        <dbReference type="PIRSR" id="PIRSR603782-1"/>
    </source>
</evidence>
<dbReference type="CDD" id="cd02968">
    <property type="entry name" value="SCO"/>
    <property type="match status" value="1"/>
</dbReference>
<dbReference type="FunFam" id="3.40.30.10:FF:000013">
    <property type="entry name" value="Blast:Protein SCO1 homolog, mitochondrial"/>
    <property type="match status" value="1"/>
</dbReference>
<comment type="similarity">
    <text evidence="1">Belongs to the SCO1/2 family.</text>
</comment>
<dbReference type="AlphaFoldDB" id="A0A011PZL8"/>
<keyword evidence="4" id="KW-1015">Disulfide bond</keyword>
<dbReference type="PANTHER" id="PTHR12151">
    <property type="entry name" value="ELECTRON TRANSPORT PROTIN SCO1/SENC FAMILY MEMBER"/>
    <property type="match status" value="1"/>
</dbReference>
<evidence type="ECO:0000259" key="5">
    <source>
        <dbReference type="PROSITE" id="PS51352"/>
    </source>
</evidence>
<dbReference type="Pfam" id="PF02630">
    <property type="entry name" value="SCO1-SenC"/>
    <property type="match status" value="1"/>
</dbReference>
<name>A0A011PZL8_9PROT</name>
<protein>
    <submittedName>
        <fullName evidence="6">BsSco</fullName>
    </submittedName>
</protein>
<dbReference type="PROSITE" id="PS51352">
    <property type="entry name" value="THIOREDOXIN_2"/>
    <property type="match status" value="1"/>
</dbReference>
<accession>A0A011PZL8</accession>